<dbReference type="NCBIfam" id="TIGR01573">
    <property type="entry name" value="cas2"/>
    <property type="match status" value="1"/>
</dbReference>
<dbReference type="AlphaFoldDB" id="A0A239A223"/>
<evidence type="ECO:0000256" key="7">
    <source>
        <dbReference type="ARBA" id="ARBA00022842"/>
    </source>
</evidence>
<dbReference type="HAMAP" id="MF_01471">
    <property type="entry name" value="Cas2"/>
    <property type="match status" value="1"/>
</dbReference>
<proteinExistence type="inferred from homology"/>
<comment type="subunit">
    <text evidence="9">Homodimer, forms a heterotetramer with a Cas1 homodimer.</text>
</comment>
<dbReference type="SUPFAM" id="SSF143430">
    <property type="entry name" value="TTP0101/SSO1404-like"/>
    <property type="match status" value="1"/>
</dbReference>
<gene>
    <name evidence="9" type="primary">cas2</name>
    <name evidence="10" type="ORF">SAMN06265340_11440</name>
</gene>
<keyword evidence="8 9" id="KW-0051">Antiviral defense</keyword>
<evidence type="ECO:0000313" key="11">
    <source>
        <dbReference type="Proteomes" id="UP000198405"/>
    </source>
</evidence>
<evidence type="ECO:0000256" key="8">
    <source>
        <dbReference type="ARBA" id="ARBA00023118"/>
    </source>
</evidence>
<keyword evidence="5 9" id="KW-0255">Endonuclease</keyword>
<keyword evidence="6 9" id="KW-0378">Hydrolase</keyword>
<dbReference type="GO" id="GO:0043571">
    <property type="term" value="P:maintenance of CRISPR repeat elements"/>
    <property type="evidence" value="ECO:0007669"/>
    <property type="project" value="UniProtKB-UniRule"/>
</dbReference>
<dbReference type="OrthoDB" id="279819at2"/>
<evidence type="ECO:0000313" key="10">
    <source>
        <dbReference type="EMBL" id="SNR89705.1"/>
    </source>
</evidence>
<dbReference type="PANTHER" id="PTHR34405:SF1">
    <property type="entry name" value="CRISPR-ASSOCIATED ENDORIBONUCLEASE CAS2"/>
    <property type="match status" value="1"/>
</dbReference>
<dbReference type="Pfam" id="PF09827">
    <property type="entry name" value="CRISPR_Cas2"/>
    <property type="match status" value="1"/>
</dbReference>
<dbReference type="PANTHER" id="PTHR34405">
    <property type="entry name" value="CRISPR-ASSOCIATED ENDORIBONUCLEASE CAS2"/>
    <property type="match status" value="1"/>
</dbReference>
<evidence type="ECO:0000256" key="2">
    <source>
        <dbReference type="ARBA" id="ARBA00009959"/>
    </source>
</evidence>
<dbReference type="InterPro" id="IPR019199">
    <property type="entry name" value="Virulence_VapD/CRISPR_Cas2"/>
</dbReference>
<dbReference type="GO" id="GO:0004521">
    <property type="term" value="F:RNA endonuclease activity"/>
    <property type="evidence" value="ECO:0007669"/>
    <property type="project" value="InterPro"/>
</dbReference>
<feature type="binding site" evidence="9">
    <location>
        <position position="8"/>
    </location>
    <ligand>
        <name>Mg(2+)</name>
        <dbReference type="ChEBI" id="CHEBI:18420"/>
        <note>catalytic</note>
    </ligand>
</feature>
<evidence type="ECO:0000256" key="4">
    <source>
        <dbReference type="ARBA" id="ARBA00022723"/>
    </source>
</evidence>
<dbReference type="InterPro" id="IPR021127">
    <property type="entry name" value="CRISPR_associated_Cas2"/>
</dbReference>
<keyword evidence="3 9" id="KW-0540">Nuclease</keyword>
<dbReference type="RefSeq" id="WP_089323618.1">
    <property type="nucleotide sequence ID" value="NZ_FZOB01000014.1"/>
</dbReference>
<keyword evidence="7 9" id="KW-0460">Magnesium</keyword>
<dbReference type="CDD" id="cd09725">
    <property type="entry name" value="Cas2_I_II_III"/>
    <property type="match status" value="1"/>
</dbReference>
<sequence length="88" mass="10462">MFVILVYDAGEKRVQKFLKICRKYLVHVQNSVFEGEITEAVLKMLINELKTVINEDEDSVLVYKFRTKKYYERLSLGIDKPSHEKFVF</sequence>
<evidence type="ECO:0000256" key="6">
    <source>
        <dbReference type="ARBA" id="ARBA00022801"/>
    </source>
</evidence>
<reference evidence="11" key="1">
    <citation type="submission" date="2017-06" db="EMBL/GenBank/DDBJ databases">
        <authorList>
            <person name="Varghese N."/>
            <person name="Submissions S."/>
        </authorList>
    </citation>
    <scope>NUCLEOTIDE SEQUENCE [LARGE SCALE GENOMIC DNA]</scope>
    <source>
        <strain evidence="11">DSM 15668</strain>
    </source>
</reference>
<dbReference type="GO" id="GO:0051607">
    <property type="term" value="P:defense response to virus"/>
    <property type="evidence" value="ECO:0007669"/>
    <property type="project" value="UniProtKB-UniRule"/>
</dbReference>
<evidence type="ECO:0000256" key="9">
    <source>
        <dbReference type="HAMAP-Rule" id="MF_01471"/>
    </source>
</evidence>
<accession>A0A239A223</accession>
<name>A0A239A223_9BACT</name>
<evidence type="ECO:0000256" key="1">
    <source>
        <dbReference type="ARBA" id="ARBA00001946"/>
    </source>
</evidence>
<comment type="cofactor">
    <cofactor evidence="1 9">
        <name>Mg(2+)</name>
        <dbReference type="ChEBI" id="CHEBI:18420"/>
    </cofactor>
</comment>
<dbReference type="GO" id="GO:0016787">
    <property type="term" value="F:hydrolase activity"/>
    <property type="evidence" value="ECO:0007669"/>
    <property type="project" value="UniProtKB-KW"/>
</dbReference>
<keyword evidence="4 9" id="KW-0479">Metal-binding</keyword>
<comment type="similarity">
    <text evidence="2 9">Belongs to the CRISPR-associated endoribonuclease Cas2 protein family.</text>
</comment>
<dbReference type="GO" id="GO:0046872">
    <property type="term" value="F:metal ion binding"/>
    <property type="evidence" value="ECO:0007669"/>
    <property type="project" value="UniProtKB-UniRule"/>
</dbReference>
<dbReference type="EMBL" id="FZOB01000014">
    <property type="protein sequence ID" value="SNR89705.1"/>
    <property type="molecule type" value="Genomic_DNA"/>
</dbReference>
<organism evidence="10 11">
    <name type="scientific">Desulfurobacterium atlanticum</name>
    <dbReference type="NCBI Taxonomy" id="240169"/>
    <lineage>
        <taxon>Bacteria</taxon>
        <taxon>Pseudomonadati</taxon>
        <taxon>Aquificota</taxon>
        <taxon>Aquificia</taxon>
        <taxon>Desulfurobacteriales</taxon>
        <taxon>Desulfurobacteriaceae</taxon>
        <taxon>Desulfurobacterium</taxon>
    </lineage>
</organism>
<dbReference type="EC" id="3.1.-.-" evidence="9"/>
<evidence type="ECO:0000256" key="5">
    <source>
        <dbReference type="ARBA" id="ARBA00022759"/>
    </source>
</evidence>
<keyword evidence="11" id="KW-1185">Reference proteome</keyword>
<evidence type="ECO:0000256" key="3">
    <source>
        <dbReference type="ARBA" id="ARBA00022722"/>
    </source>
</evidence>
<dbReference type="Proteomes" id="UP000198405">
    <property type="component" value="Unassembled WGS sequence"/>
</dbReference>
<comment type="function">
    <text evidence="9">CRISPR (clustered regularly interspaced short palindromic repeat), is an adaptive immune system that provides protection against mobile genetic elements (viruses, transposable elements and conjugative plasmids). CRISPR clusters contain sequences complementary to antecedent mobile elements and target invading nucleic acids. CRISPR clusters are transcribed and processed into CRISPR RNA (crRNA). Functions as a ssRNA-specific endoribonuclease. Involved in the integration of spacer DNA into the CRISPR cassette.</text>
</comment>
<dbReference type="Gene3D" id="3.30.70.240">
    <property type="match status" value="1"/>
</dbReference>
<protein>
    <recommendedName>
        <fullName evidence="9">CRISPR-associated endoribonuclease Cas2</fullName>
        <ecNumber evidence="9">3.1.-.-</ecNumber>
    </recommendedName>
</protein>